<sequence>MQGAQPARGATADADGPDRRPILVARPAGRGQELVERLEADGFLVEHCPFLQLVLAEPSELRDDLTDLADGAFSHLVVTSRTTIEALAAAATSTAAGQVIVPSTTRVIAVGRGTAAALAAAGVRADEIAGGSGAALVEQMPPSAGGELLWFPASAAASSTVPAGLTAKGYRVRRTVAYRPESIELPAEVAGGLPAGRYAAVVLTSPMLARLAAAAGVDPSTSVVTIGDPTSAGARAAGLTVTVQAGSPDNAALAHAVRQAVADHSLRPSRSKESS</sequence>
<evidence type="ECO:0000256" key="7">
    <source>
        <dbReference type="ARBA" id="ARBA00040167"/>
    </source>
</evidence>
<evidence type="ECO:0000256" key="9">
    <source>
        <dbReference type="RuleBase" id="RU366031"/>
    </source>
</evidence>
<accession>A0A9D2LB28</accession>
<reference evidence="12" key="2">
    <citation type="submission" date="2021-04" db="EMBL/GenBank/DDBJ databases">
        <authorList>
            <person name="Gilroy R."/>
        </authorList>
    </citation>
    <scope>NUCLEOTIDE SEQUENCE</scope>
    <source>
        <strain evidence="12">ChiHjej13B12-24818</strain>
    </source>
</reference>
<evidence type="ECO:0000259" key="11">
    <source>
        <dbReference type="Pfam" id="PF02602"/>
    </source>
</evidence>
<keyword evidence="5 9" id="KW-0627">Porphyrin biosynthesis</keyword>
<keyword evidence="4 9" id="KW-0456">Lyase</keyword>
<name>A0A9D2LB28_9MICO</name>
<feature type="region of interest" description="Disordered" evidence="10">
    <location>
        <begin position="256"/>
        <end position="275"/>
    </location>
</feature>
<evidence type="ECO:0000313" key="13">
    <source>
        <dbReference type="Proteomes" id="UP000823823"/>
    </source>
</evidence>
<protein>
    <recommendedName>
        <fullName evidence="7 9">Uroporphyrinogen-III synthase</fullName>
        <ecNumber evidence="3 9">4.2.1.75</ecNumber>
    </recommendedName>
</protein>
<dbReference type="Pfam" id="PF02602">
    <property type="entry name" value="HEM4"/>
    <property type="match status" value="1"/>
</dbReference>
<comment type="caution">
    <text evidence="12">The sequence shown here is derived from an EMBL/GenBank/DDBJ whole genome shotgun (WGS) entry which is preliminary data.</text>
</comment>
<feature type="compositionally biased region" description="Basic and acidic residues" evidence="10">
    <location>
        <begin position="264"/>
        <end position="275"/>
    </location>
</feature>
<evidence type="ECO:0000313" key="12">
    <source>
        <dbReference type="EMBL" id="HJB09339.1"/>
    </source>
</evidence>
<dbReference type="Proteomes" id="UP000823823">
    <property type="component" value="Unassembled WGS sequence"/>
</dbReference>
<dbReference type="CDD" id="cd06578">
    <property type="entry name" value="HemD"/>
    <property type="match status" value="1"/>
</dbReference>
<evidence type="ECO:0000256" key="2">
    <source>
        <dbReference type="ARBA" id="ARBA00008133"/>
    </source>
</evidence>
<gene>
    <name evidence="12" type="ORF">H9786_02230</name>
</gene>
<dbReference type="EC" id="4.2.1.75" evidence="3 9"/>
<evidence type="ECO:0000256" key="6">
    <source>
        <dbReference type="ARBA" id="ARBA00037589"/>
    </source>
</evidence>
<evidence type="ECO:0000256" key="10">
    <source>
        <dbReference type="SAM" id="MobiDB-lite"/>
    </source>
</evidence>
<dbReference type="InterPro" id="IPR003754">
    <property type="entry name" value="4pyrrol_synth_uPrphyn_synth"/>
</dbReference>
<dbReference type="PANTHER" id="PTHR38042">
    <property type="entry name" value="UROPORPHYRINOGEN-III SYNTHASE, CHLOROPLASTIC"/>
    <property type="match status" value="1"/>
</dbReference>
<dbReference type="Gene3D" id="3.40.50.10090">
    <property type="match status" value="2"/>
</dbReference>
<dbReference type="AlphaFoldDB" id="A0A9D2LB28"/>
<dbReference type="SUPFAM" id="SSF69618">
    <property type="entry name" value="HemD-like"/>
    <property type="match status" value="1"/>
</dbReference>
<dbReference type="GO" id="GO:0004852">
    <property type="term" value="F:uroporphyrinogen-III synthase activity"/>
    <property type="evidence" value="ECO:0007669"/>
    <property type="project" value="UniProtKB-UniRule"/>
</dbReference>
<comment type="pathway">
    <text evidence="1 9">Porphyrin-containing compound metabolism; protoporphyrin-IX biosynthesis; coproporphyrinogen-III from 5-aminolevulinate: step 3/4.</text>
</comment>
<comment type="similarity">
    <text evidence="2 9">Belongs to the uroporphyrinogen-III synthase family.</text>
</comment>
<comment type="catalytic activity">
    <reaction evidence="8 9">
        <text>hydroxymethylbilane = uroporphyrinogen III + H2O</text>
        <dbReference type="Rhea" id="RHEA:18965"/>
        <dbReference type="ChEBI" id="CHEBI:15377"/>
        <dbReference type="ChEBI" id="CHEBI:57308"/>
        <dbReference type="ChEBI" id="CHEBI:57845"/>
        <dbReference type="EC" id="4.2.1.75"/>
    </reaction>
</comment>
<dbReference type="PANTHER" id="PTHR38042:SF1">
    <property type="entry name" value="UROPORPHYRINOGEN-III SYNTHASE, CHLOROPLASTIC"/>
    <property type="match status" value="1"/>
</dbReference>
<proteinExistence type="inferred from homology"/>
<reference evidence="12" key="1">
    <citation type="journal article" date="2021" name="PeerJ">
        <title>Extensive microbial diversity within the chicken gut microbiome revealed by metagenomics and culture.</title>
        <authorList>
            <person name="Gilroy R."/>
            <person name="Ravi A."/>
            <person name="Getino M."/>
            <person name="Pursley I."/>
            <person name="Horton D.L."/>
            <person name="Alikhan N.F."/>
            <person name="Baker D."/>
            <person name="Gharbi K."/>
            <person name="Hall N."/>
            <person name="Watson M."/>
            <person name="Adriaenssens E.M."/>
            <person name="Foster-Nyarko E."/>
            <person name="Jarju S."/>
            <person name="Secka A."/>
            <person name="Antonio M."/>
            <person name="Oren A."/>
            <person name="Chaudhuri R.R."/>
            <person name="La Ragione R."/>
            <person name="Hildebrand F."/>
            <person name="Pallen M.J."/>
        </authorList>
    </citation>
    <scope>NUCLEOTIDE SEQUENCE</scope>
    <source>
        <strain evidence="12">ChiHjej13B12-24818</strain>
    </source>
</reference>
<dbReference type="InterPro" id="IPR039793">
    <property type="entry name" value="UROS/Hem4"/>
</dbReference>
<evidence type="ECO:0000256" key="8">
    <source>
        <dbReference type="ARBA" id="ARBA00048617"/>
    </source>
</evidence>
<feature type="domain" description="Tetrapyrrole biosynthesis uroporphyrinogen III synthase" evidence="11">
    <location>
        <begin position="33"/>
        <end position="253"/>
    </location>
</feature>
<dbReference type="InterPro" id="IPR036108">
    <property type="entry name" value="4pyrrol_syn_uPrphyn_synt_sf"/>
</dbReference>
<evidence type="ECO:0000256" key="5">
    <source>
        <dbReference type="ARBA" id="ARBA00023244"/>
    </source>
</evidence>
<dbReference type="EMBL" id="DWZH01000017">
    <property type="protein sequence ID" value="HJB09339.1"/>
    <property type="molecule type" value="Genomic_DNA"/>
</dbReference>
<organism evidence="12 13">
    <name type="scientific">Candidatus Brachybacterium merdavium</name>
    <dbReference type="NCBI Taxonomy" id="2838513"/>
    <lineage>
        <taxon>Bacteria</taxon>
        <taxon>Bacillati</taxon>
        <taxon>Actinomycetota</taxon>
        <taxon>Actinomycetes</taxon>
        <taxon>Micrococcales</taxon>
        <taxon>Dermabacteraceae</taxon>
        <taxon>Brachybacterium</taxon>
    </lineage>
</organism>
<dbReference type="GO" id="GO:0006780">
    <property type="term" value="P:uroporphyrinogen III biosynthetic process"/>
    <property type="evidence" value="ECO:0007669"/>
    <property type="project" value="UniProtKB-UniRule"/>
</dbReference>
<evidence type="ECO:0000256" key="1">
    <source>
        <dbReference type="ARBA" id="ARBA00004772"/>
    </source>
</evidence>
<dbReference type="GO" id="GO:0006782">
    <property type="term" value="P:protoporphyrinogen IX biosynthetic process"/>
    <property type="evidence" value="ECO:0007669"/>
    <property type="project" value="UniProtKB-UniRule"/>
</dbReference>
<comment type="function">
    <text evidence="6 9">Catalyzes cyclization of the linear tetrapyrrole, hydroxymethylbilane, to the macrocyclic uroporphyrinogen III.</text>
</comment>
<evidence type="ECO:0000256" key="4">
    <source>
        <dbReference type="ARBA" id="ARBA00023239"/>
    </source>
</evidence>
<feature type="region of interest" description="Disordered" evidence="10">
    <location>
        <begin position="1"/>
        <end position="21"/>
    </location>
</feature>
<evidence type="ECO:0000256" key="3">
    <source>
        <dbReference type="ARBA" id="ARBA00013109"/>
    </source>
</evidence>